<feature type="region of interest" description="Disordered" evidence="1">
    <location>
        <begin position="104"/>
        <end position="124"/>
    </location>
</feature>
<sequence>MLAVALVFGGIGALVNDDRTPPQKAPSLVDAPASAGKAKTPVKTSSKTEDQQSARQAARRAEQRAAEEAARQAAQQAPAPLVSTPSAYYPNCSAARAAGVTPLYAGDPGYSRKLDRDGDGIACE</sequence>
<comment type="caution">
    <text evidence="3">The sequence shown here is derived from an EMBL/GenBank/DDBJ whole genome shotgun (WGS) entry which is preliminary data.</text>
</comment>
<feature type="region of interest" description="Disordered" evidence="1">
    <location>
        <begin position="14"/>
        <end position="85"/>
    </location>
</feature>
<dbReference type="Pfam" id="PF05901">
    <property type="entry name" value="Excalibur"/>
    <property type="match status" value="1"/>
</dbReference>
<keyword evidence="4" id="KW-1185">Reference proteome</keyword>
<gene>
    <name evidence="3" type="ORF">HD592_000418</name>
</gene>
<proteinExistence type="predicted"/>
<accession>A0A923E0U0</accession>
<dbReference type="InterPro" id="IPR008613">
    <property type="entry name" value="Excalibur_Ca-bd_domain"/>
</dbReference>
<evidence type="ECO:0000259" key="2">
    <source>
        <dbReference type="SMART" id="SM00894"/>
    </source>
</evidence>
<feature type="domain" description="Excalibur calcium-binding" evidence="2">
    <location>
        <begin position="88"/>
        <end position="124"/>
    </location>
</feature>
<name>A0A923E0U0_9ACTO</name>
<evidence type="ECO:0000313" key="4">
    <source>
        <dbReference type="Proteomes" id="UP000617426"/>
    </source>
</evidence>
<dbReference type="EMBL" id="JACHMK010000001">
    <property type="protein sequence ID" value="MBB6333853.1"/>
    <property type="molecule type" value="Genomic_DNA"/>
</dbReference>
<dbReference type="Proteomes" id="UP000617426">
    <property type="component" value="Unassembled WGS sequence"/>
</dbReference>
<feature type="compositionally biased region" description="Basic and acidic residues" evidence="1">
    <location>
        <begin position="59"/>
        <end position="70"/>
    </location>
</feature>
<protein>
    <submittedName>
        <fullName evidence="3">Tfp pilus assembly protein FimV</fullName>
    </submittedName>
</protein>
<dbReference type="AlphaFoldDB" id="A0A923E0U0"/>
<evidence type="ECO:0000256" key="1">
    <source>
        <dbReference type="SAM" id="MobiDB-lite"/>
    </source>
</evidence>
<dbReference type="SMART" id="SM00894">
    <property type="entry name" value="Excalibur"/>
    <property type="match status" value="1"/>
</dbReference>
<feature type="compositionally biased region" description="Basic and acidic residues" evidence="1">
    <location>
        <begin position="110"/>
        <end position="124"/>
    </location>
</feature>
<reference evidence="3" key="1">
    <citation type="submission" date="2020-08" db="EMBL/GenBank/DDBJ databases">
        <title>Sequencing the genomes of 1000 actinobacteria strains.</title>
        <authorList>
            <person name="Klenk H.-P."/>
        </authorList>
    </citation>
    <scope>NUCLEOTIDE SEQUENCE</scope>
    <source>
        <strain evidence="3">DSM 10695</strain>
    </source>
</reference>
<evidence type="ECO:0000313" key="3">
    <source>
        <dbReference type="EMBL" id="MBB6333853.1"/>
    </source>
</evidence>
<dbReference type="RefSeq" id="WP_320657553.1">
    <property type="nucleotide sequence ID" value="NZ_JACHMK010000001.1"/>
</dbReference>
<organism evidence="3 4">
    <name type="scientific">Schaalia hyovaginalis</name>
    <dbReference type="NCBI Taxonomy" id="29316"/>
    <lineage>
        <taxon>Bacteria</taxon>
        <taxon>Bacillati</taxon>
        <taxon>Actinomycetota</taxon>
        <taxon>Actinomycetes</taxon>
        <taxon>Actinomycetales</taxon>
        <taxon>Actinomycetaceae</taxon>
        <taxon>Schaalia</taxon>
    </lineage>
</organism>